<keyword evidence="3" id="KW-1185">Reference proteome</keyword>
<name>A0A540WPM0_9BACT</name>
<dbReference type="InterPro" id="IPR050789">
    <property type="entry name" value="Diverse_Enzym_Activities"/>
</dbReference>
<dbReference type="GO" id="GO:0016787">
    <property type="term" value="F:hydrolase activity"/>
    <property type="evidence" value="ECO:0007669"/>
    <property type="project" value="UniProtKB-KW"/>
</dbReference>
<proteinExistence type="predicted"/>
<dbReference type="Proteomes" id="UP000315369">
    <property type="component" value="Unassembled WGS sequence"/>
</dbReference>
<sequence length="562" mass="60426">MKCDGRRSVLSPARQLVVAVPHTPVALLESFVSRRALFLPLCALLACAHSQPVSPPAAAAASTVSSPEASAAMTRAWMAQHEGDAAKGHAELRQVWDAGHQFEEVARAAAGMAAASGDTAMAMTWLERALDKGLADPAGLLHAKALASLRTLPGYDALVERARKNALEARRTWGVGEGLERSSPREAGLSEPALEELLKAAEKSGSAGLVLLRHGKLVGEWYFGGETHRIEAMSATKGMVALAIGLLIDEGKIPSVDTPVSTFFPEWKDGLKGKVTLKHLLNHTSGLASNRTAFDIYESKDFVRYALDSEVVDEPGSKHAYNNKATNLVAGIVERASGEKMDVYLARKLFTPLGIRDFRWDKDPSGNPVGMAGLQLHPVDFAKVGQMLLQGGTWKGQRVLSASYIQALGGAPAQPHTPTGGLLWWLLYEQGMSVTLGTDMLEQARRNGFPEAPLARLRDIADRPIPQGVFLATFVEKLGDASLLTDFMEKSAPYNFKQNVEGPPSGFAAIGQGGQRVLVLPKYDLVAVRMSDSDERVPDEALEFSEFTGKVLDLVRPAPAAR</sequence>
<comment type="caution">
    <text evidence="2">The sequence shown here is derived from an EMBL/GenBank/DDBJ whole genome shotgun (WGS) entry which is preliminary data.</text>
</comment>
<dbReference type="AlphaFoldDB" id="A0A540WPM0"/>
<dbReference type="InterPro" id="IPR012338">
    <property type="entry name" value="Beta-lactam/transpept-like"/>
</dbReference>
<accession>A0A540WPM0</accession>
<feature type="domain" description="Beta-lactamase-related" evidence="1">
    <location>
        <begin position="203"/>
        <end position="541"/>
    </location>
</feature>
<reference evidence="2 3" key="1">
    <citation type="submission" date="2019-06" db="EMBL/GenBank/DDBJ databases">
        <authorList>
            <person name="Livingstone P."/>
            <person name="Whitworth D."/>
        </authorList>
    </citation>
    <scope>NUCLEOTIDE SEQUENCE [LARGE SCALE GENOMIC DNA]</scope>
    <source>
        <strain evidence="2 3">AM401</strain>
    </source>
</reference>
<dbReference type="PANTHER" id="PTHR43283">
    <property type="entry name" value="BETA-LACTAMASE-RELATED"/>
    <property type="match status" value="1"/>
</dbReference>
<protein>
    <submittedName>
        <fullName evidence="2">Serine hydrolase</fullName>
    </submittedName>
</protein>
<dbReference type="Pfam" id="PF00144">
    <property type="entry name" value="Beta-lactamase"/>
    <property type="match status" value="1"/>
</dbReference>
<dbReference type="InterPro" id="IPR001466">
    <property type="entry name" value="Beta-lactam-related"/>
</dbReference>
<evidence type="ECO:0000313" key="2">
    <source>
        <dbReference type="EMBL" id="TQF10946.1"/>
    </source>
</evidence>
<evidence type="ECO:0000259" key="1">
    <source>
        <dbReference type="Pfam" id="PF00144"/>
    </source>
</evidence>
<dbReference type="EMBL" id="VIFM01000219">
    <property type="protein sequence ID" value="TQF10946.1"/>
    <property type="molecule type" value="Genomic_DNA"/>
</dbReference>
<dbReference type="Gene3D" id="3.40.710.10">
    <property type="entry name" value="DD-peptidase/beta-lactamase superfamily"/>
    <property type="match status" value="1"/>
</dbReference>
<dbReference type="SUPFAM" id="SSF56601">
    <property type="entry name" value="beta-lactamase/transpeptidase-like"/>
    <property type="match status" value="1"/>
</dbReference>
<dbReference type="PANTHER" id="PTHR43283:SF7">
    <property type="entry name" value="BETA-LACTAMASE-RELATED DOMAIN-CONTAINING PROTEIN"/>
    <property type="match status" value="1"/>
</dbReference>
<organism evidence="2 3">
    <name type="scientific">Myxococcus llanfairpwllgwyngyllgogerychwyrndrobwllllantysiliogogogochensis</name>
    <dbReference type="NCBI Taxonomy" id="2590453"/>
    <lineage>
        <taxon>Bacteria</taxon>
        <taxon>Pseudomonadati</taxon>
        <taxon>Myxococcota</taxon>
        <taxon>Myxococcia</taxon>
        <taxon>Myxococcales</taxon>
        <taxon>Cystobacterineae</taxon>
        <taxon>Myxococcaceae</taxon>
        <taxon>Myxococcus</taxon>
    </lineage>
</organism>
<evidence type="ECO:0000313" key="3">
    <source>
        <dbReference type="Proteomes" id="UP000315369"/>
    </source>
</evidence>
<dbReference type="OrthoDB" id="9814204at2"/>
<gene>
    <name evidence="2" type="ORF">FJV41_36815</name>
</gene>
<keyword evidence="2" id="KW-0378">Hydrolase</keyword>